<dbReference type="Pfam" id="PF00364">
    <property type="entry name" value="Biotin_lipoyl"/>
    <property type="match status" value="1"/>
</dbReference>
<dbReference type="SUPFAM" id="SSF52777">
    <property type="entry name" value="CoA-dependent acyltransferases"/>
    <property type="match status" value="1"/>
</dbReference>
<evidence type="ECO:0000259" key="8">
    <source>
        <dbReference type="PROSITE" id="PS50968"/>
    </source>
</evidence>
<proteinExistence type="inferred from homology"/>
<keyword evidence="5 7" id="KW-0450">Lipoyl</keyword>
<dbReference type="InterPro" id="IPR011053">
    <property type="entry name" value="Single_hybrid_motif"/>
</dbReference>
<evidence type="ECO:0000256" key="4">
    <source>
        <dbReference type="ARBA" id="ARBA00022679"/>
    </source>
</evidence>
<comment type="subunit">
    <text evidence="3">Forms a 24-polypeptide structural core with octahedral symmetry.</text>
</comment>
<evidence type="ECO:0000256" key="3">
    <source>
        <dbReference type="ARBA" id="ARBA00011484"/>
    </source>
</evidence>
<comment type="similarity">
    <text evidence="2 7">Belongs to the 2-oxoacid dehydrogenase family.</text>
</comment>
<dbReference type="InterPro" id="IPR000089">
    <property type="entry name" value="Biotin_lipoyl"/>
</dbReference>
<dbReference type="PROSITE" id="PS50968">
    <property type="entry name" value="BIOTINYL_LIPOYL"/>
    <property type="match status" value="1"/>
</dbReference>
<dbReference type="GO" id="GO:0031405">
    <property type="term" value="F:lipoic acid binding"/>
    <property type="evidence" value="ECO:0007669"/>
    <property type="project" value="TreeGrafter"/>
</dbReference>
<dbReference type="SUPFAM" id="SSF51230">
    <property type="entry name" value="Single hybrid motif"/>
    <property type="match status" value="1"/>
</dbReference>
<evidence type="ECO:0000256" key="1">
    <source>
        <dbReference type="ARBA" id="ARBA00001938"/>
    </source>
</evidence>
<dbReference type="InterPro" id="IPR003016">
    <property type="entry name" value="2-oxoA_DH_lipoyl-BS"/>
</dbReference>
<dbReference type="Proteomes" id="UP000034954">
    <property type="component" value="Unassembled WGS sequence"/>
</dbReference>
<dbReference type="GO" id="GO:0005737">
    <property type="term" value="C:cytoplasm"/>
    <property type="evidence" value="ECO:0007669"/>
    <property type="project" value="TreeGrafter"/>
</dbReference>
<dbReference type="FunFam" id="3.30.559.10:FF:000007">
    <property type="entry name" value="Dihydrolipoamide acetyltransferase component of pyruvate dehydrogenase complex"/>
    <property type="match status" value="1"/>
</dbReference>
<dbReference type="SUPFAM" id="SSF47005">
    <property type="entry name" value="Peripheral subunit-binding domain of 2-oxo acid dehydrogenase complex"/>
    <property type="match status" value="1"/>
</dbReference>
<evidence type="ECO:0000259" key="9">
    <source>
        <dbReference type="PROSITE" id="PS51826"/>
    </source>
</evidence>
<reference evidence="10 11" key="1">
    <citation type="journal article" date="2013" name="BMC Microbiol.">
        <title>Identification of the type II cytochrome c maturation pathway in anammox bacteria by comparative genomics.</title>
        <authorList>
            <person name="Ferousi C."/>
            <person name="Speth D.R."/>
            <person name="Reimann J."/>
            <person name="Op den Camp H.J."/>
            <person name="Allen J.W."/>
            <person name="Keltjens J.T."/>
            <person name="Jetten M.S."/>
        </authorList>
    </citation>
    <scope>NUCLEOTIDE SEQUENCE [LARGE SCALE GENOMIC DNA]</scope>
    <source>
        <strain evidence="10">RU1</strain>
    </source>
</reference>
<feature type="domain" description="Peripheral subunit-binding (PSBD)" evidence="9">
    <location>
        <begin position="122"/>
        <end position="159"/>
    </location>
</feature>
<protein>
    <recommendedName>
        <fullName evidence="7">Dihydrolipoamide acetyltransferase component of pyruvate dehydrogenase complex</fullName>
        <ecNumber evidence="7">2.3.1.-</ecNumber>
    </recommendedName>
</protein>
<dbReference type="GO" id="GO:0016407">
    <property type="term" value="F:acetyltransferase activity"/>
    <property type="evidence" value="ECO:0007669"/>
    <property type="project" value="TreeGrafter"/>
</dbReference>
<dbReference type="PANTHER" id="PTHR43178:SF5">
    <property type="entry name" value="LIPOAMIDE ACYLTRANSFERASE COMPONENT OF BRANCHED-CHAIN ALPHA-KETO ACID DEHYDROGENASE COMPLEX, MITOCHONDRIAL"/>
    <property type="match status" value="1"/>
</dbReference>
<comment type="cofactor">
    <cofactor evidence="1 7">
        <name>(R)-lipoate</name>
        <dbReference type="ChEBI" id="CHEBI:83088"/>
    </cofactor>
</comment>
<dbReference type="AlphaFoldDB" id="A0A0M2UYP6"/>
<dbReference type="InterPro" id="IPR050743">
    <property type="entry name" value="2-oxoacid_DH_E2_comp"/>
</dbReference>
<name>A0A0M2UYP6_9BACT</name>
<feature type="domain" description="Lipoyl-binding" evidence="8">
    <location>
        <begin position="2"/>
        <end position="77"/>
    </location>
</feature>
<dbReference type="Pfam" id="PF00198">
    <property type="entry name" value="2-oxoacid_dh"/>
    <property type="match status" value="1"/>
</dbReference>
<dbReference type="EMBL" id="LAQJ01000007">
    <property type="protein sequence ID" value="KKO21213.1"/>
    <property type="molecule type" value="Genomic_DNA"/>
</dbReference>
<evidence type="ECO:0000256" key="7">
    <source>
        <dbReference type="RuleBase" id="RU003423"/>
    </source>
</evidence>
<dbReference type="CDD" id="cd06849">
    <property type="entry name" value="lipoyl_domain"/>
    <property type="match status" value="1"/>
</dbReference>
<accession>A0A0M2UYP6</accession>
<keyword evidence="11" id="KW-1185">Reference proteome</keyword>
<gene>
    <name evidence="10" type="ORF">BROFUL_00052</name>
</gene>
<keyword evidence="6 7" id="KW-0012">Acyltransferase</keyword>
<dbReference type="Pfam" id="PF02817">
    <property type="entry name" value="E3_binding"/>
    <property type="match status" value="1"/>
</dbReference>
<dbReference type="InterPro" id="IPR001078">
    <property type="entry name" value="2-oxoacid_DH_actylTfrase"/>
</dbReference>
<dbReference type="EC" id="2.3.1.-" evidence="7"/>
<dbReference type="PROSITE" id="PS00189">
    <property type="entry name" value="LIPOYL"/>
    <property type="match status" value="1"/>
</dbReference>
<evidence type="ECO:0000256" key="6">
    <source>
        <dbReference type="ARBA" id="ARBA00023315"/>
    </source>
</evidence>
<dbReference type="InterPro" id="IPR036625">
    <property type="entry name" value="E3-bd_dom_sf"/>
</dbReference>
<evidence type="ECO:0000256" key="2">
    <source>
        <dbReference type="ARBA" id="ARBA00007317"/>
    </source>
</evidence>
<evidence type="ECO:0000313" key="11">
    <source>
        <dbReference type="Proteomes" id="UP000034954"/>
    </source>
</evidence>
<keyword evidence="4 7" id="KW-0808">Transferase</keyword>
<sequence length="424" mass="46642">MPVDVIMPQMGESVAEGTITRWLVHEGDRIEKEQPIVEISTDKIDTEIPAPTSGIVKKIYYPEGKTLPVQTVIAQIEAVETREGVISAVGANGRSPLPVTAKKAEAVTAVKEIERAAEREKRYSPLVRRLAKEYAVNLEEIKGSGEGGRVTKKDIMDYLSSRPGAGSAVPPAETGQKIYEKEIFIPLSPKRKITADRMVQSKRTAAHVTTVFEVDMTKVVKYRDLNKDGMTREEEIHLTYLPFITLATARALKEHPLMNASWKEEGIVQKNTINVGIAVSLEDGLIVPVIKDADKKDLVQLAKDIQDIAGRARTKKLKPEEVQEGTFTITNYGLNGSLFGTPVILLPQVAILGVGAVVKRPVVVDDAIAIRSMMYLSLSFDHRVMDGANADAFLRTIKERLEKWEVSAYGAKRSSPPTGYGGVW</sequence>
<dbReference type="Gene3D" id="3.30.559.10">
    <property type="entry name" value="Chloramphenicol acetyltransferase-like domain"/>
    <property type="match status" value="1"/>
</dbReference>
<comment type="caution">
    <text evidence="10">The sequence shown here is derived from an EMBL/GenBank/DDBJ whole genome shotgun (WGS) entry which is preliminary data.</text>
</comment>
<dbReference type="Gene3D" id="2.40.50.100">
    <property type="match status" value="1"/>
</dbReference>
<dbReference type="Gene3D" id="4.10.320.10">
    <property type="entry name" value="E3-binding domain"/>
    <property type="match status" value="1"/>
</dbReference>
<organism evidence="10 11">
    <name type="scientific">Candidatus Brocadia fulgida</name>
    <dbReference type="NCBI Taxonomy" id="380242"/>
    <lineage>
        <taxon>Bacteria</taxon>
        <taxon>Pseudomonadati</taxon>
        <taxon>Planctomycetota</taxon>
        <taxon>Candidatus Brocadiia</taxon>
        <taxon>Candidatus Brocadiales</taxon>
        <taxon>Candidatus Brocadiaceae</taxon>
        <taxon>Candidatus Brocadia</taxon>
    </lineage>
</organism>
<dbReference type="InterPro" id="IPR004167">
    <property type="entry name" value="PSBD"/>
</dbReference>
<dbReference type="PATRIC" id="fig|380242.3.peg.65"/>
<dbReference type="InterPro" id="IPR023213">
    <property type="entry name" value="CAT-like_dom_sf"/>
</dbReference>
<dbReference type="PANTHER" id="PTHR43178">
    <property type="entry name" value="DIHYDROLIPOAMIDE ACETYLTRANSFERASE COMPONENT OF PYRUVATE DEHYDROGENASE COMPLEX"/>
    <property type="match status" value="1"/>
</dbReference>
<dbReference type="PROSITE" id="PS51826">
    <property type="entry name" value="PSBD"/>
    <property type="match status" value="1"/>
</dbReference>
<evidence type="ECO:0000313" key="10">
    <source>
        <dbReference type="EMBL" id="KKO21213.1"/>
    </source>
</evidence>
<evidence type="ECO:0000256" key="5">
    <source>
        <dbReference type="ARBA" id="ARBA00022823"/>
    </source>
</evidence>